<reference evidence="1 2" key="1">
    <citation type="submission" date="2019-03" db="EMBL/GenBank/DDBJ databases">
        <title>The genome sequence of a newly discovered highly antifungal drug resistant Aspergillus species, Aspergillus tanneri NIH 1004.</title>
        <authorList>
            <person name="Mounaud S."/>
            <person name="Singh I."/>
            <person name="Joardar V."/>
            <person name="Pakala S."/>
            <person name="Pakala S."/>
            <person name="Venepally P."/>
            <person name="Hoover J."/>
            <person name="Nierman W."/>
            <person name="Chung J."/>
            <person name="Losada L."/>
        </authorList>
    </citation>
    <scope>NUCLEOTIDE SEQUENCE [LARGE SCALE GENOMIC DNA]</scope>
    <source>
        <strain evidence="1 2">NIH1004</strain>
    </source>
</reference>
<protein>
    <submittedName>
        <fullName evidence="1">Uncharacterized protein</fullName>
    </submittedName>
</protein>
<accession>A0A4V3UMW5</accession>
<evidence type="ECO:0000313" key="1">
    <source>
        <dbReference type="EMBL" id="THC88814.1"/>
    </source>
</evidence>
<dbReference type="Proteomes" id="UP000308092">
    <property type="component" value="Unassembled WGS sequence"/>
</dbReference>
<dbReference type="VEuPathDB" id="FungiDB:EYZ11_011742"/>
<name>A0A4V3UMW5_9EURO</name>
<dbReference type="EMBL" id="SOSA01000763">
    <property type="protein sequence ID" value="THC88814.1"/>
    <property type="molecule type" value="Genomic_DNA"/>
</dbReference>
<evidence type="ECO:0000313" key="2">
    <source>
        <dbReference type="Proteomes" id="UP000308092"/>
    </source>
</evidence>
<organism evidence="1 2">
    <name type="scientific">Aspergillus tanneri</name>
    <dbReference type="NCBI Taxonomy" id="1220188"/>
    <lineage>
        <taxon>Eukaryota</taxon>
        <taxon>Fungi</taxon>
        <taxon>Dikarya</taxon>
        <taxon>Ascomycota</taxon>
        <taxon>Pezizomycotina</taxon>
        <taxon>Eurotiomycetes</taxon>
        <taxon>Eurotiomycetidae</taxon>
        <taxon>Eurotiales</taxon>
        <taxon>Aspergillaceae</taxon>
        <taxon>Aspergillus</taxon>
        <taxon>Aspergillus subgen. Circumdati</taxon>
    </lineage>
</organism>
<comment type="caution">
    <text evidence="1">The sequence shown here is derived from an EMBL/GenBank/DDBJ whole genome shotgun (WGS) entry which is preliminary data.</text>
</comment>
<proteinExistence type="predicted"/>
<dbReference type="AlphaFoldDB" id="A0A4V3UMW5"/>
<sequence>MPNHSLTADEAVTRLVKFSNLTHHRTYLKDSEQKRVDEALQLLTNGRPPVNAKGAKQKITYLETQRNIRKKFGDTGVVLCAAGLGPSIIANMRDEERVYLPSKLSEKWNELEIDVFENLASGVNKDTSLTSVHGDVYELSMEDLQKIAAMPGQITGITPGTVPGDDHQMPSKFSSNHVYVRSAIICDVNGALAFCDVDNNSDRSRGGFYSSRFRKGSPLYAFATVKFQL</sequence>
<gene>
    <name evidence="1" type="ORF">EYZ11_011742</name>
</gene>
<keyword evidence="2" id="KW-1185">Reference proteome</keyword>